<reference evidence="2 3" key="1">
    <citation type="submission" date="2019-02" db="EMBL/GenBank/DDBJ databases">
        <title>Deep-cultivation of Planctomycetes and their phenomic and genomic characterization uncovers novel biology.</title>
        <authorList>
            <person name="Wiegand S."/>
            <person name="Jogler M."/>
            <person name="Boedeker C."/>
            <person name="Pinto D."/>
            <person name="Vollmers J."/>
            <person name="Rivas-Marin E."/>
            <person name="Kohn T."/>
            <person name="Peeters S.H."/>
            <person name="Heuer A."/>
            <person name="Rast P."/>
            <person name="Oberbeckmann S."/>
            <person name="Bunk B."/>
            <person name="Jeske O."/>
            <person name="Meyerdierks A."/>
            <person name="Storesund J.E."/>
            <person name="Kallscheuer N."/>
            <person name="Luecker S."/>
            <person name="Lage O.M."/>
            <person name="Pohl T."/>
            <person name="Merkel B.J."/>
            <person name="Hornburger P."/>
            <person name="Mueller R.-W."/>
            <person name="Bruemmer F."/>
            <person name="Labrenz M."/>
            <person name="Spormann A.M."/>
            <person name="Op Den Camp H."/>
            <person name="Overmann J."/>
            <person name="Amann R."/>
            <person name="Jetten M.S.M."/>
            <person name="Mascher T."/>
            <person name="Medema M.H."/>
            <person name="Devos D.P."/>
            <person name="Kaster A.-K."/>
            <person name="Ovreas L."/>
            <person name="Rohde M."/>
            <person name="Galperin M.Y."/>
            <person name="Jogler C."/>
        </authorList>
    </citation>
    <scope>NUCLEOTIDE SEQUENCE [LARGE SCALE GENOMIC DNA]</scope>
    <source>
        <strain evidence="2 3">Pan14r</strain>
    </source>
</reference>
<dbReference type="EMBL" id="SJPL01000001">
    <property type="protein sequence ID" value="TWT70310.1"/>
    <property type="molecule type" value="Genomic_DNA"/>
</dbReference>
<proteinExistence type="predicted"/>
<feature type="region of interest" description="Disordered" evidence="1">
    <location>
        <begin position="27"/>
        <end position="51"/>
    </location>
</feature>
<sequence length="51" mass="5588">MTGNQRNRKTVSLRITMTMPENIQNLLPTAEGRDGSTSTALSPQQKDAPKC</sequence>
<gene>
    <name evidence="2" type="ORF">Pan14r_26150</name>
</gene>
<feature type="compositionally biased region" description="Polar residues" evidence="1">
    <location>
        <begin position="35"/>
        <end position="45"/>
    </location>
</feature>
<dbReference type="AlphaFoldDB" id="A0A5C5Y4W0"/>
<name>A0A5C5Y4W0_9PLAN</name>
<dbReference type="Proteomes" id="UP000317238">
    <property type="component" value="Unassembled WGS sequence"/>
</dbReference>
<keyword evidence="3" id="KW-1185">Reference proteome</keyword>
<evidence type="ECO:0000313" key="2">
    <source>
        <dbReference type="EMBL" id="TWT70310.1"/>
    </source>
</evidence>
<comment type="caution">
    <text evidence="2">The sequence shown here is derived from an EMBL/GenBank/DDBJ whole genome shotgun (WGS) entry which is preliminary data.</text>
</comment>
<evidence type="ECO:0000256" key="1">
    <source>
        <dbReference type="SAM" id="MobiDB-lite"/>
    </source>
</evidence>
<accession>A0A5C5Y4W0</accession>
<organism evidence="2 3">
    <name type="scientific">Crateriforma conspicua</name>
    <dbReference type="NCBI Taxonomy" id="2527996"/>
    <lineage>
        <taxon>Bacteria</taxon>
        <taxon>Pseudomonadati</taxon>
        <taxon>Planctomycetota</taxon>
        <taxon>Planctomycetia</taxon>
        <taxon>Planctomycetales</taxon>
        <taxon>Planctomycetaceae</taxon>
        <taxon>Crateriforma</taxon>
    </lineage>
</organism>
<evidence type="ECO:0000313" key="3">
    <source>
        <dbReference type="Proteomes" id="UP000317238"/>
    </source>
</evidence>
<protein>
    <submittedName>
        <fullName evidence="2">Uncharacterized protein</fullName>
    </submittedName>
</protein>